<sequence>MINKTLKYIGILSLAMYFTSCEEVIDLELPTAPPKLVVEGNIDFNTDNTPDTLSVKLSLTTDFYNPTTPKVHNAIVWVEDGEGNRYPFEEIKNTGRYINTKVKKDFVKNQYKLHIEYDNDIYEATDVLLSTPEIQQVEQRREKFFNKDYYTIRIYYKDTPRPSSNLNYYYSFSQRNNEKPELKIQTNEYSKNKIIESIFLDEDFEVGDKVLIDLHQISRNYYDYMSLLISTINNGGGPFETPITKIKGNVKNLTRPEKEALGYFRITEKQTVIHTIYEQPKP</sequence>
<evidence type="ECO:0000313" key="1">
    <source>
        <dbReference type="EMBL" id="SEJ01109.1"/>
    </source>
</evidence>
<dbReference type="Proteomes" id="UP000183077">
    <property type="component" value="Unassembled WGS sequence"/>
</dbReference>
<dbReference type="RefSeq" id="WP_074746233.1">
    <property type="nucleotide sequence ID" value="NZ_FNYS01000009.1"/>
</dbReference>
<organism evidence="1 2">
    <name type="scientific">Myroides marinus</name>
    <dbReference type="NCBI Taxonomy" id="703342"/>
    <lineage>
        <taxon>Bacteria</taxon>
        <taxon>Pseudomonadati</taxon>
        <taxon>Bacteroidota</taxon>
        <taxon>Flavobacteriia</taxon>
        <taxon>Flavobacteriales</taxon>
        <taxon>Flavobacteriaceae</taxon>
        <taxon>Myroides</taxon>
    </lineage>
</organism>
<proteinExistence type="predicted"/>
<dbReference type="EMBL" id="FNYS01000009">
    <property type="protein sequence ID" value="SEJ01109.1"/>
    <property type="molecule type" value="Genomic_DNA"/>
</dbReference>
<evidence type="ECO:0008006" key="3">
    <source>
        <dbReference type="Google" id="ProtNLM"/>
    </source>
</evidence>
<accession>A0A1H6V8Z1</accession>
<dbReference type="AlphaFoldDB" id="A0A1H6V8Z1"/>
<evidence type="ECO:0000313" key="2">
    <source>
        <dbReference type="Proteomes" id="UP000183077"/>
    </source>
</evidence>
<protein>
    <recommendedName>
        <fullName evidence="3">DUF4249 domain-containing protein</fullName>
    </recommendedName>
</protein>
<reference evidence="1 2" key="1">
    <citation type="submission" date="2016-10" db="EMBL/GenBank/DDBJ databases">
        <authorList>
            <person name="de Groot N.N."/>
        </authorList>
    </citation>
    <scope>NUCLEOTIDE SEQUENCE [LARGE SCALE GENOMIC DNA]</scope>
    <source>
        <strain evidence="1 2">DSM 23048</strain>
    </source>
</reference>
<dbReference type="Pfam" id="PF14054">
    <property type="entry name" value="DUF4249"/>
    <property type="match status" value="1"/>
</dbReference>
<gene>
    <name evidence="1" type="ORF">SAMN04488018_10957</name>
</gene>
<dbReference type="GeneID" id="82257331"/>
<dbReference type="InterPro" id="IPR025345">
    <property type="entry name" value="DUF4249"/>
</dbReference>
<name>A0A1H6V8Z1_9FLAO</name>